<proteinExistence type="predicted"/>
<protein>
    <submittedName>
        <fullName evidence="1">Uncharacterized protein</fullName>
    </submittedName>
</protein>
<feature type="non-terminal residue" evidence="1">
    <location>
        <position position="1"/>
    </location>
</feature>
<accession>A0A392QDP8</accession>
<dbReference type="EMBL" id="LXQA010129634">
    <property type="protein sequence ID" value="MCI22278.1"/>
    <property type="molecule type" value="Genomic_DNA"/>
</dbReference>
<name>A0A392QDP8_9FABA</name>
<reference evidence="1 2" key="1">
    <citation type="journal article" date="2018" name="Front. Plant Sci.">
        <title>Red Clover (Trifolium pratense) and Zigzag Clover (T. medium) - A Picture of Genomic Similarities and Differences.</title>
        <authorList>
            <person name="Dluhosova J."/>
            <person name="Istvanek J."/>
            <person name="Nedelnik J."/>
            <person name="Repkova J."/>
        </authorList>
    </citation>
    <scope>NUCLEOTIDE SEQUENCE [LARGE SCALE GENOMIC DNA]</scope>
    <source>
        <strain evidence="2">cv. 10/8</strain>
        <tissue evidence="1">Leaf</tissue>
    </source>
</reference>
<organism evidence="1 2">
    <name type="scientific">Trifolium medium</name>
    <dbReference type="NCBI Taxonomy" id="97028"/>
    <lineage>
        <taxon>Eukaryota</taxon>
        <taxon>Viridiplantae</taxon>
        <taxon>Streptophyta</taxon>
        <taxon>Embryophyta</taxon>
        <taxon>Tracheophyta</taxon>
        <taxon>Spermatophyta</taxon>
        <taxon>Magnoliopsida</taxon>
        <taxon>eudicotyledons</taxon>
        <taxon>Gunneridae</taxon>
        <taxon>Pentapetalae</taxon>
        <taxon>rosids</taxon>
        <taxon>fabids</taxon>
        <taxon>Fabales</taxon>
        <taxon>Fabaceae</taxon>
        <taxon>Papilionoideae</taxon>
        <taxon>50 kb inversion clade</taxon>
        <taxon>NPAAA clade</taxon>
        <taxon>Hologalegina</taxon>
        <taxon>IRL clade</taxon>
        <taxon>Trifolieae</taxon>
        <taxon>Trifolium</taxon>
    </lineage>
</organism>
<evidence type="ECO:0000313" key="2">
    <source>
        <dbReference type="Proteomes" id="UP000265520"/>
    </source>
</evidence>
<dbReference type="AlphaFoldDB" id="A0A392QDP8"/>
<comment type="caution">
    <text evidence="1">The sequence shown here is derived from an EMBL/GenBank/DDBJ whole genome shotgun (WGS) entry which is preliminary data.</text>
</comment>
<keyword evidence="2" id="KW-1185">Reference proteome</keyword>
<dbReference type="Proteomes" id="UP000265520">
    <property type="component" value="Unassembled WGS sequence"/>
</dbReference>
<evidence type="ECO:0000313" key="1">
    <source>
        <dbReference type="EMBL" id="MCI22278.1"/>
    </source>
</evidence>
<sequence length="67" mass="7328">LGEEDNSHLRVGLHQLGRGFTYGDFKEQVSHLLVCPSSSTPGVDMGMKPALAVASDADEYARGFYLW</sequence>